<accession>A0AAV7WQX1</accession>
<gene>
    <name evidence="1" type="ORF">NDU88_004103</name>
</gene>
<keyword evidence="2" id="KW-1185">Reference proteome</keyword>
<comment type="caution">
    <text evidence="1">The sequence shown here is derived from an EMBL/GenBank/DDBJ whole genome shotgun (WGS) entry which is preliminary data.</text>
</comment>
<name>A0AAV7WQX1_PLEWA</name>
<evidence type="ECO:0000313" key="2">
    <source>
        <dbReference type="Proteomes" id="UP001066276"/>
    </source>
</evidence>
<reference evidence="1" key="1">
    <citation type="journal article" date="2022" name="bioRxiv">
        <title>Sequencing and chromosome-scale assembly of the giantPleurodeles waltlgenome.</title>
        <authorList>
            <person name="Brown T."/>
            <person name="Elewa A."/>
            <person name="Iarovenko S."/>
            <person name="Subramanian E."/>
            <person name="Araus A.J."/>
            <person name="Petzold A."/>
            <person name="Susuki M."/>
            <person name="Suzuki K.-i.T."/>
            <person name="Hayashi T."/>
            <person name="Toyoda A."/>
            <person name="Oliveira C."/>
            <person name="Osipova E."/>
            <person name="Leigh N.D."/>
            <person name="Simon A."/>
            <person name="Yun M.H."/>
        </authorList>
    </citation>
    <scope>NUCLEOTIDE SEQUENCE</scope>
    <source>
        <strain evidence="1">20211129_DDA</strain>
        <tissue evidence="1">Liver</tissue>
    </source>
</reference>
<dbReference type="Proteomes" id="UP001066276">
    <property type="component" value="Chromosome 1_1"/>
</dbReference>
<proteinExistence type="predicted"/>
<organism evidence="1 2">
    <name type="scientific">Pleurodeles waltl</name>
    <name type="common">Iberian ribbed newt</name>
    <dbReference type="NCBI Taxonomy" id="8319"/>
    <lineage>
        <taxon>Eukaryota</taxon>
        <taxon>Metazoa</taxon>
        <taxon>Chordata</taxon>
        <taxon>Craniata</taxon>
        <taxon>Vertebrata</taxon>
        <taxon>Euteleostomi</taxon>
        <taxon>Amphibia</taxon>
        <taxon>Batrachia</taxon>
        <taxon>Caudata</taxon>
        <taxon>Salamandroidea</taxon>
        <taxon>Salamandridae</taxon>
        <taxon>Pleurodelinae</taxon>
        <taxon>Pleurodeles</taxon>
    </lineage>
</organism>
<evidence type="ECO:0000313" key="1">
    <source>
        <dbReference type="EMBL" id="KAJ1216502.1"/>
    </source>
</evidence>
<protein>
    <submittedName>
        <fullName evidence="1">Uncharacterized protein</fullName>
    </submittedName>
</protein>
<dbReference type="EMBL" id="JANPWB010000001">
    <property type="protein sequence ID" value="KAJ1216502.1"/>
    <property type="molecule type" value="Genomic_DNA"/>
</dbReference>
<dbReference type="AlphaFoldDB" id="A0AAV7WQX1"/>
<sequence length="98" mass="11134">MIPGWRPALYCPEQTQARRKKINDMASKKKRAIVRDIRVGEQVIIKDRKPGWKVSTPYEPGVWNLTEVSGTMVTAKKGTERVKQNISGFRKTMFGGLS</sequence>